<reference evidence="1 2" key="1">
    <citation type="submission" date="2017-04" db="EMBL/GenBank/DDBJ databases">
        <title>The whole genome sequencing and assembly of Halobacillus mangrovi strain.</title>
        <authorList>
            <person name="Lee S.-J."/>
            <person name="Park M.-K."/>
            <person name="Kim J.-Y."/>
            <person name="Lee Y.-J."/>
            <person name="Yi H."/>
            <person name="Bahn Y.-S."/>
            <person name="Kim J.F."/>
            <person name="Lee D.-W."/>
        </authorList>
    </citation>
    <scope>NUCLEOTIDE SEQUENCE [LARGE SCALE GENOMIC DNA]</scope>
    <source>
        <strain evidence="1 2">KTB 131</strain>
    </source>
</reference>
<evidence type="ECO:0000313" key="1">
    <source>
        <dbReference type="EMBL" id="ARI78163.1"/>
    </source>
</evidence>
<protein>
    <submittedName>
        <fullName evidence="1">Uncharacterized protein</fullName>
    </submittedName>
</protein>
<keyword evidence="2" id="KW-1185">Reference proteome</keyword>
<gene>
    <name evidence="1" type="ORF">HM131_15470</name>
</gene>
<dbReference type="KEGG" id="hmn:HM131_15470"/>
<dbReference type="AlphaFoldDB" id="A0A1W5ZY22"/>
<evidence type="ECO:0000313" key="2">
    <source>
        <dbReference type="Proteomes" id="UP000192527"/>
    </source>
</evidence>
<name>A0A1W5ZY22_9BACI</name>
<dbReference type="Proteomes" id="UP000192527">
    <property type="component" value="Chromosome"/>
</dbReference>
<accession>A0A1W5ZY22</accession>
<dbReference type="EMBL" id="CP020772">
    <property type="protein sequence ID" value="ARI78163.1"/>
    <property type="molecule type" value="Genomic_DNA"/>
</dbReference>
<proteinExistence type="predicted"/>
<sequence length="146" mass="17209">MSKVKLELTSKQYEKLVESVFLGTWMVNSTKMELDEDFEEVRELVLSKYKEAGLEEKVVHQEEMGIHDLDVDYESKLLDTYVEEYDEFSFWDKLVEKLAEKEMVERFGAPEGKMTDEMMEARLEIEERIGSKLEETGVTRLSFDDE</sequence>
<organism evidence="1 2">
    <name type="scientific">Halobacillus mangrovi</name>
    <dbReference type="NCBI Taxonomy" id="402384"/>
    <lineage>
        <taxon>Bacteria</taxon>
        <taxon>Bacillati</taxon>
        <taxon>Bacillota</taxon>
        <taxon>Bacilli</taxon>
        <taxon>Bacillales</taxon>
        <taxon>Bacillaceae</taxon>
        <taxon>Halobacillus</taxon>
    </lineage>
</organism>
<dbReference type="OrthoDB" id="5638364at2"/>
<dbReference type="STRING" id="402384.HM131_15470"/>
<dbReference type="RefSeq" id="WP_085030622.1">
    <property type="nucleotide sequence ID" value="NZ_CP020772.1"/>
</dbReference>